<name>A0A654LYY6_9ARCH</name>
<accession>A0A654LYY6</accession>
<proteinExistence type="predicted"/>
<keyword evidence="2" id="KW-1185">Reference proteome</keyword>
<evidence type="ECO:0000313" key="1">
    <source>
        <dbReference type="EMBL" id="ALI35449.1"/>
    </source>
</evidence>
<reference evidence="2" key="1">
    <citation type="submission" date="2015-10" db="EMBL/GenBank/DDBJ databases">
        <title>Niche specialization of a soil ammonia-oxidizing archaeon, Candidatus Nitrosocosmicus oleophilus.</title>
        <authorList>
            <person name="Jung M.-Y."/>
            <person name="Rhee S.-K."/>
        </authorList>
    </citation>
    <scope>NUCLEOTIDE SEQUENCE [LARGE SCALE GENOMIC DNA]</scope>
    <source>
        <strain evidence="2">MY3</strain>
    </source>
</reference>
<gene>
    <name evidence="1" type="ORF">NMY3_01245</name>
</gene>
<dbReference type="EMBL" id="CP012850">
    <property type="protein sequence ID" value="ALI35449.1"/>
    <property type="molecule type" value="Genomic_DNA"/>
</dbReference>
<sequence>MAVRIIFQITDKVDNCELVVREPILTNTLSVQIKLDTFIMSAITVLSNKIMVLFDI</sequence>
<dbReference type="Proteomes" id="UP000058925">
    <property type="component" value="Chromosome"/>
</dbReference>
<evidence type="ECO:0000313" key="2">
    <source>
        <dbReference type="Proteomes" id="UP000058925"/>
    </source>
</evidence>
<dbReference type="KEGG" id="taa:NMY3_01245"/>
<protein>
    <submittedName>
        <fullName evidence="1">Uncharacterized protein</fullName>
    </submittedName>
</protein>
<organism evidence="1 2">
    <name type="scientific">Candidatus Nitrosocosmicus oleophilus</name>
    <dbReference type="NCBI Taxonomy" id="1353260"/>
    <lineage>
        <taxon>Archaea</taxon>
        <taxon>Nitrososphaerota</taxon>
        <taxon>Nitrososphaeria</taxon>
        <taxon>Nitrososphaerales</taxon>
        <taxon>Nitrososphaeraceae</taxon>
        <taxon>Candidatus Nitrosocosmicus</taxon>
    </lineage>
</organism>
<dbReference type="AlphaFoldDB" id="A0A654LYY6"/>